<name>A0A381TET1_9ZZZZ</name>
<proteinExistence type="predicted"/>
<sequence length="48" mass="5125">MHDFDTAFTNDRFVTTEPRSLGEGSAHRCCDGALVKPSERANGIASVG</sequence>
<gene>
    <name evidence="1" type="ORF">METZ01_LOCUS67113</name>
</gene>
<organism evidence="1">
    <name type="scientific">marine metagenome</name>
    <dbReference type="NCBI Taxonomy" id="408172"/>
    <lineage>
        <taxon>unclassified sequences</taxon>
        <taxon>metagenomes</taxon>
        <taxon>ecological metagenomes</taxon>
    </lineage>
</organism>
<dbReference type="AlphaFoldDB" id="A0A381TET1"/>
<accession>A0A381TET1</accession>
<reference evidence="1" key="1">
    <citation type="submission" date="2018-05" db="EMBL/GenBank/DDBJ databases">
        <authorList>
            <person name="Lanie J.A."/>
            <person name="Ng W.-L."/>
            <person name="Kazmierczak K.M."/>
            <person name="Andrzejewski T.M."/>
            <person name="Davidsen T.M."/>
            <person name="Wayne K.J."/>
            <person name="Tettelin H."/>
            <person name="Glass J.I."/>
            <person name="Rusch D."/>
            <person name="Podicherti R."/>
            <person name="Tsui H.-C.T."/>
            <person name="Winkler M.E."/>
        </authorList>
    </citation>
    <scope>NUCLEOTIDE SEQUENCE</scope>
</reference>
<evidence type="ECO:0000313" key="1">
    <source>
        <dbReference type="EMBL" id="SVA14259.1"/>
    </source>
</evidence>
<dbReference type="EMBL" id="UINC01004429">
    <property type="protein sequence ID" value="SVA14259.1"/>
    <property type="molecule type" value="Genomic_DNA"/>
</dbReference>
<protein>
    <submittedName>
        <fullName evidence="1">Uncharacterized protein</fullName>
    </submittedName>
</protein>